<dbReference type="InterPro" id="IPR029026">
    <property type="entry name" value="tRNA_m1G_MTases_N"/>
</dbReference>
<dbReference type="InterPro" id="IPR029028">
    <property type="entry name" value="Alpha/beta_knot_MTases"/>
</dbReference>
<evidence type="ECO:0000256" key="3">
    <source>
        <dbReference type="ARBA" id="ARBA00012328"/>
    </source>
</evidence>
<dbReference type="EMBL" id="CAFBNL010000019">
    <property type="protein sequence ID" value="CAB4948010.1"/>
    <property type="molecule type" value="Genomic_DNA"/>
</dbReference>
<proteinExistence type="inferred from homology"/>
<evidence type="ECO:0000256" key="7">
    <source>
        <dbReference type="ARBA" id="ARBA00022679"/>
    </source>
</evidence>
<accession>A0A6J7JWL4</accession>
<evidence type="ECO:0000256" key="9">
    <source>
        <dbReference type="ARBA" id="ARBA00025699"/>
    </source>
</evidence>
<dbReference type="AlphaFoldDB" id="A0A6J7JWL4"/>
<dbReference type="PIRSF" id="PIRSF015601">
    <property type="entry name" value="MTase_slr0722"/>
    <property type="match status" value="1"/>
</dbReference>
<comment type="function">
    <text evidence="9">Specifically methylates the N3 position of the uracil ring of uridine 1498 (m3U1498) in 16S rRNA. Acts on the fully assembled 30S ribosomal subunit.</text>
</comment>
<evidence type="ECO:0000256" key="2">
    <source>
        <dbReference type="ARBA" id="ARBA00005528"/>
    </source>
</evidence>
<dbReference type="PANTHER" id="PTHR30027:SF3">
    <property type="entry name" value="16S RRNA (URACIL(1498)-N(3))-METHYLTRANSFERASE"/>
    <property type="match status" value="1"/>
</dbReference>
<keyword evidence="5" id="KW-0698">rRNA processing</keyword>
<dbReference type="Gene3D" id="3.40.1280.10">
    <property type="match status" value="1"/>
</dbReference>
<dbReference type="InterPro" id="IPR046886">
    <property type="entry name" value="RsmE_MTase_dom"/>
</dbReference>
<evidence type="ECO:0000256" key="8">
    <source>
        <dbReference type="ARBA" id="ARBA00022691"/>
    </source>
</evidence>
<dbReference type="InterPro" id="IPR046887">
    <property type="entry name" value="RsmE_PUA-like"/>
</dbReference>
<dbReference type="GO" id="GO:0070475">
    <property type="term" value="P:rRNA base methylation"/>
    <property type="evidence" value="ECO:0007669"/>
    <property type="project" value="TreeGrafter"/>
</dbReference>
<dbReference type="CDD" id="cd18084">
    <property type="entry name" value="RsmE-like"/>
    <property type="match status" value="1"/>
</dbReference>
<dbReference type="Pfam" id="PF20260">
    <property type="entry name" value="PUA_4"/>
    <property type="match status" value="1"/>
</dbReference>
<keyword evidence="4" id="KW-0963">Cytoplasm</keyword>
<protein>
    <recommendedName>
        <fullName evidence="3">16S rRNA (uracil(1498)-N(3))-methyltransferase</fullName>
        <ecNumber evidence="3">2.1.1.193</ecNumber>
    </recommendedName>
</protein>
<dbReference type="SUPFAM" id="SSF75217">
    <property type="entry name" value="alpha/beta knot"/>
    <property type="match status" value="1"/>
</dbReference>
<sequence>MLSLWCASVEAAAHVFVSSDALAGDGAGELIEISGDDGRHLSRVRRIGVGEVITVADGAGLWRVTEVESVTNTSVFLSPTTEIYLEPVATPLLTVAFAPAKGDQPESVVASLTELGVDVIIPVITKRTVLRWTGDRAEKAGERLRRVARSASEQSRRARLPEVMDPQPLTRLAGSSGLVVASRDGASVESLKEPGPSGWILLIGPEGGLEAGETASLGEVESLCVGPHILRSATAPIAAAGMLWARRA</sequence>
<organism evidence="13">
    <name type="scientific">freshwater metagenome</name>
    <dbReference type="NCBI Taxonomy" id="449393"/>
    <lineage>
        <taxon>unclassified sequences</taxon>
        <taxon>metagenomes</taxon>
        <taxon>ecological metagenomes</taxon>
    </lineage>
</organism>
<keyword evidence="7" id="KW-0808">Transferase</keyword>
<keyword evidence="8" id="KW-0949">S-adenosyl-L-methionine</keyword>
<evidence type="ECO:0000256" key="1">
    <source>
        <dbReference type="ARBA" id="ARBA00004496"/>
    </source>
</evidence>
<evidence type="ECO:0000256" key="5">
    <source>
        <dbReference type="ARBA" id="ARBA00022552"/>
    </source>
</evidence>
<keyword evidence="6" id="KW-0489">Methyltransferase</keyword>
<dbReference type="Gene3D" id="2.40.240.20">
    <property type="entry name" value="Hypothetical PUA domain-like, domain 1"/>
    <property type="match status" value="1"/>
</dbReference>
<feature type="domain" description="Ribosomal RNA small subunit methyltransferase E methyltransferase" evidence="11">
    <location>
        <begin position="93"/>
        <end position="243"/>
    </location>
</feature>
<dbReference type="InterPro" id="IPR015947">
    <property type="entry name" value="PUA-like_sf"/>
</dbReference>
<comment type="catalytic activity">
    <reaction evidence="10">
        <text>uridine(1498) in 16S rRNA + S-adenosyl-L-methionine = N(3)-methyluridine(1498) in 16S rRNA + S-adenosyl-L-homocysteine + H(+)</text>
        <dbReference type="Rhea" id="RHEA:42920"/>
        <dbReference type="Rhea" id="RHEA-COMP:10283"/>
        <dbReference type="Rhea" id="RHEA-COMP:10284"/>
        <dbReference type="ChEBI" id="CHEBI:15378"/>
        <dbReference type="ChEBI" id="CHEBI:57856"/>
        <dbReference type="ChEBI" id="CHEBI:59789"/>
        <dbReference type="ChEBI" id="CHEBI:65315"/>
        <dbReference type="ChEBI" id="CHEBI:74502"/>
        <dbReference type="EC" id="2.1.1.193"/>
    </reaction>
</comment>
<name>A0A6J7JWL4_9ZZZZ</name>
<dbReference type="Pfam" id="PF04452">
    <property type="entry name" value="Methyltrans_RNA"/>
    <property type="match status" value="1"/>
</dbReference>
<dbReference type="InterPro" id="IPR006700">
    <property type="entry name" value="RsmE"/>
</dbReference>
<dbReference type="SUPFAM" id="SSF88697">
    <property type="entry name" value="PUA domain-like"/>
    <property type="match status" value="1"/>
</dbReference>
<evidence type="ECO:0000256" key="6">
    <source>
        <dbReference type="ARBA" id="ARBA00022603"/>
    </source>
</evidence>
<dbReference type="PANTHER" id="PTHR30027">
    <property type="entry name" value="RIBOSOMAL RNA SMALL SUBUNIT METHYLTRANSFERASE E"/>
    <property type="match status" value="1"/>
</dbReference>
<dbReference type="GO" id="GO:0070042">
    <property type="term" value="F:rRNA (uridine-N3-)-methyltransferase activity"/>
    <property type="evidence" value="ECO:0007669"/>
    <property type="project" value="TreeGrafter"/>
</dbReference>
<comment type="similarity">
    <text evidence="2">Belongs to the RNA methyltransferase RsmE family.</text>
</comment>
<feature type="domain" description="Ribosomal RNA small subunit methyltransferase E PUA-like" evidence="12">
    <location>
        <begin position="33"/>
        <end position="77"/>
    </location>
</feature>
<dbReference type="GO" id="GO:0005737">
    <property type="term" value="C:cytoplasm"/>
    <property type="evidence" value="ECO:0007669"/>
    <property type="project" value="UniProtKB-SubCell"/>
</dbReference>
<evidence type="ECO:0000256" key="10">
    <source>
        <dbReference type="ARBA" id="ARBA00047944"/>
    </source>
</evidence>
<evidence type="ECO:0000313" key="13">
    <source>
        <dbReference type="EMBL" id="CAB4948010.1"/>
    </source>
</evidence>
<dbReference type="NCBIfam" id="TIGR00046">
    <property type="entry name" value="RsmE family RNA methyltransferase"/>
    <property type="match status" value="1"/>
</dbReference>
<gene>
    <name evidence="13" type="ORF">UFOPK3789_00502</name>
</gene>
<evidence type="ECO:0000256" key="4">
    <source>
        <dbReference type="ARBA" id="ARBA00022490"/>
    </source>
</evidence>
<comment type="subcellular location">
    <subcellularLocation>
        <location evidence="1">Cytoplasm</location>
    </subcellularLocation>
</comment>
<evidence type="ECO:0000259" key="12">
    <source>
        <dbReference type="Pfam" id="PF20260"/>
    </source>
</evidence>
<dbReference type="EC" id="2.1.1.193" evidence="3"/>
<evidence type="ECO:0000259" key="11">
    <source>
        <dbReference type="Pfam" id="PF04452"/>
    </source>
</evidence>
<reference evidence="13" key="1">
    <citation type="submission" date="2020-05" db="EMBL/GenBank/DDBJ databases">
        <authorList>
            <person name="Chiriac C."/>
            <person name="Salcher M."/>
            <person name="Ghai R."/>
            <person name="Kavagutti S V."/>
        </authorList>
    </citation>
    <scope>NUCLEOTIDE SEQUENCE</scope>
</reference>